<protein>
    <submittedName>
        <fullName evidence="1">Uncharacterized protein</fullName>
    </submittedName>
</protein>
<organism evidence="1">
    <name type="scientific">Arundo donax</name>
    <name type="common">Giant reed</name>
    <name type="synonym">Donax arundinaceus</name>
    <dbReference type="NCBI Taxonomy" id="35708"/>
    <lineage>
        <taxon>Eukaryota</taxon>
        <taxon>Viridiplantae</taxon>
        <taxon>Streptophyta</taxon>
        <taxon>Embryophyta</taxon>
        <taxon>Tracheophyta</taxon>
        <taxon>Spermatophyta</taxon>
        <taxon>Magnoliopsida</taxon>
        <taxon>Liliopsida</taxon>
        <taxon>Poales</taxon>
        <taxon>Poaceae</taxon>
        <taxon>PACMAD clade</taxon>
        <taxon>Arundinoideae</taxon>
        <taxon>Arundineae</taxon>
        <taxon>Arundo</taxon>
    </lineage>
</organism>
<proteinExistence type="predicted"/>
<sequence length="18" mass="2212">MCRLKIYKRTAHKTTYVV</sequence>
<reference evidence="1" key="1">
    <citation type="submission" date="2014-09" db="EMBL/GenBank/DDBJ databases">
        <authorList>
            <person name="Magalhaes I.L.F."/>
            <person name="Oliveira U."/>
            <person name="Santos F.R."/>
            <person name="Vidigal T.H.D.A."/>
            <person name="Brescovit A.D."/>
            <person name="Santos A.J."/>
        </authorList>
    </citation>
    <scope>NUCLEOTIDE SEQUENCE</scope>
    <source>
        <tissue evidence="1">Shoot tissue taken approximately 20 cm above the soil surface</tissue>
    </source>
</reference>
<evidence type="ECO:0000313" key="1">
    <source>
        <dbReference type="EMBL" id="JAE34261.1"/>
    </source>
</evidence>
<reference evidence="1" key="2">
    <citation type="journal article" date="2015" name="Data Brief">
        <title>Shoot transcriptome of the giant reed, Arundo donax.</title>
        <authorList>
            <person name="Barrero R.A."/>
            <person name="Guerrero F.D."/>
            <person name="Moolhuijzen P."/>
            <person name="Goolsby J.A."/>
            <person name="Tidwell J."/>
            <person name="Bellgard S.E."/>
            <person name="Bellgard M.I."/>
        </authorList>
    </citation>
    <scope>NUCLEOTIDE SEQUENCE</scope>
    <source>
        <tissue evidence="1">Shoot tissue taken approximately 20 cm above the soil surface</tissue>
    </source>
</reference>
<name>A0A0A9HHC0_ARUDO</name>
<dbReference type="EMBL" id="GBRH01163635">
    <property type="protein sequence ID" value="JAE34261.1"/>
    <property type="molecule type" value="Transcribed_RNA"/>
</dbReference>
<dbReference type="AlphaFoldDB" id="A0A0A9HHC0"/>
<accession>A0A0A9HHC0</accession>